<feature type="domain" description="PDZ" evidence="2">
    <location>
        <begin position="491"/>
        <end position="576"/>
    </location>
</feature>
<dbReference type="Proteomes" id="UP000887574">
    <property type="component" value="Unplaced"/>
</dbReference>
<organism evidence="3 4">
    <name type="scientific">Ditylenchus dipsaci</name>
    <dbReference type="NCBI Taxonomy" id="166011"/>
    <lineage>
        <taxon>Eukaryota</taxon>
        <taxon>Metazoa</taxon>
        <taxon>Ecdysozoa</taxon>
        <taxon>Nematoda</taxon>
        <taxon>Chromadorea</taxon>
        <taxon>Rhabditida</taxon>
        <taxon>Tylenchina</taxon>
        <taxon>Tylenchomorpha</taxon>
        <taxon>Sphaerularioidea</taxon>
        <taxon>Anguinidae</taxon>
        <taxon>Anguininae</taxon>
        <taxon>Ditylenchus</taxon>
    </lineage>
</organism>
<dbReference type="PANTHER" id="PTHR11324">
    <property type="entry name" value="IL16-RELATED"/>
    <property type="match status" value="1"/>
</dbReference>
<dbReference type="SMART" id="SM00228">
    <property type="entry name" value="PDZ"/>
    <property type="match status" value="2"/>
</dbReference>
<protein>
    <submittedName>
        <fullName evidence="4">PDZ domain-containing protein</fullName>
    </submittedName>
</protein>
<dbReference type="Gene3D" id="2.30.42.10">
    <property type="match status" value="2"/>
</dbReference>
<feature type="region of interest" description="Disordered" evidence="1">
    <location>
        <begin position="320"/>
        <end position="347"/>
    </location>
</feature>
<evidence type="ECO:0000313" key="4">
    <source>
        <dbReference type="WBParaSite" id="jg17209"/>
    </source>
</evidence>
<dbReference type="Pfam" id="PF00595">
    <property type="entry name" value="PDZ"/>
    <property type="match status" value="2"/>
</dbReference>
<dbReference type="AlphaFoldDB" id="A0A915D8F9"/>
<dbReference type="SUPFAM" id="SSF50156">
    <property type="entry name" value="PDZ domain-like"/>
    <property type="match status" value="2"/>
</dbReference>
<dbReference type="WBParaSite" id="jg17209">
    <property type="protein sequence ID" value="jg17209"/>
    <property type="gene ID" value="jg17209"/>
</dbReference>
<feature type="domain" description="PDZ" evidence="2">
    <location>
        <begin position="370"/>
        <end position="459"/>
    </location>
</feature>
<dbReference type="PANTHER" id="PTHR11324:SF16">
    <property type="entry name" value="PDZ DOMAIN-CONTAINING PROTEIN 2"/>
    <property type="match status" value="1"/>
</dbReference>
<evidence type="ECO:0000259" key="2">
    <source>
        <dbReference type="PROSITE" id="PS50106"/>
    </source>
</evidence>
<reference evidence="4" key="1">
    <citation type="submission" date="2022-11" db="UniProtKB">
        <authorList>
            <consortium name="WormBaseParasite"/>
        </authorList>
    </citation>
    <scope>IDENTIFICATION</scope>
</reference>
<evidence type="ECO:0000313" key="3">
    <source>
        <dbReference type="Proteomes" id="UP000887574"/>
    </source>
</evidence>
<dbReference type="PROSITE" id="PS50106">
    <property type="entry name" value="PDZ"/>
    <property type="match status" value="2"/>
</dbReference>
<name>A0A915D8F9_9BILA</name>
<dbReference type="InterPro" id="IPR036034">
    <property type="entry name" value="PDZ_sf"/>
</dbReference>
<feature type="region of interest" description="Disordered" evidence="1">
    <location>
        <begin position="126"/>
        <end position="159"/>
    </location>
</feature>
<dbReference type="InterPro" id="IPR001478">
    <property type="entry name" value="PDZ"/>
</dbReference>
<accession>A0A915D8F9</accession>
<proteinExistence type="predicted"/>
<feature type="region of interest" description="Disordered" evidence="1">
    <location>
        <begin position="193"/>
        <end position="217"/>
    </location>
</feature>
<sequence>MSPTSSQSSGGHNEHGSRFVLMENRGKTRFQHIGHGRWANVPVAENRNFQKNQMRTHSADHSEKSTGKVFSANKMSPMIPARKPMMTYVQPAVPPVPQARTGWQEIKHSNQSKSSDELWWSRRSNTSSARSTMDSEYNKTVENSTTSEENSEEKAAPRPVNDLIKQFAQMDKGLIPKPEEQRRAPKPLFHLSHQSSHESLPPYSSESAATSDIDSSELDNVTRQNIVSSWSKSIASPQSPLKFSRSADSGNESHFEYNKIPSITSTSNQVTVTTNSMQVYNTLMVETHKHANSLSQSYRSPVNRVEEQKIEKTGTLLSMNDKEAKLPAPTANNPSSTTTRKEAEERISSQQLDVIRECLGDEFHNHNVFAVSLKRASGIEDGSVGLILTSAMTTSLTTSYIVVQRVITGSIADQDNRLCKGDRIFFIQHRSTQKMSAPDARTVLKSPAPSVPLVVGRLIAASGSSLPSTLTNDGIFSTDPALEHYSKHPVMVTLMKSDIGIGFSIDGGRDSKYGDRPIVVKKIFSVGEAAKNGQISIGDELRSVDGINLSHMTHLEAWKTLKNRPEGPTQLVLYKRLVD</sequence>
<keyword evidence="3" id="KW-1185">Reference proteome</keyword>
<evidence type="ECO:0000256" key="1">
    <source>
        <dbReference type="SAM" id="MobiDB-lite"/>
    </source>
</evidence>